<sequence length="3460" mass="390287">MKKSFLLMSLFAFTGASAFLASCKAPGSDKSLERKDFNELNPSDPNNDKNAIIKIVKPSEDEKSKSGEGNITHDEIKNPTDYLEIQRKSRKVSAKFIRANQSIKYVALGDSIAAGFDGSLPKDYQGELNENGEITGLSYPAFLARLLNTNNRVTKFKNFASTASRLVDWIKLLGIDFQGRENELPEFESLNQVFGSEPTALANDIKSRLADANLVTVSLSGNDFIYLLFRSLAQEDILQLVENLQSKNPDYSLLLTFVNNVINKTIPEIKVRYTTFVKALQQLAPNANINLIAYPMPLNGLKQIIDNYFKDLLGGIDINLKPTEEILNIINKAVFETTAEIDGSLNSVNAYNAPYWEQNSNLLSNIFFDIHPNTYGYKKMAMDIYLKITNPSINLTKYSQNYDLTQDYLNSDKALEYQIEKAVSDAELFGNSTSDYLNNLSKYETEVNTLRNISNFGKRLIGLSGIIDFLVKDILQYIFEMPFYQEIDPESKLKNIILDSANNGLHGYVSLANELGKTNIIQDAFDNLQNKLTELQNNNELTLDKVLSSLTESFFNESNILKLVGAIAKSDLVNHDKPKLIDALNTVLTNLFTQKSDVLANLATSFIYPPLRDLGVSRDSITEVLKQVIENPKFSKIINAFVDSFVNHSESFTQLNSYADLLKTFFKDSNLVNSVSENLTTFVWEILKNTEVQNTLKNTLWQILESKNLTNNLTRQQSDNFTNDLLSNLTTSQNQTLNDFVSNFIKSFIENVNVESNIDLGQVLSQTFNDTLNELLSGLNTNDASQEQQPLFKLLDLLIDTNVLQNNSEFIKQLIKNVLDNFDNLNLSSAVVSLLGLNKIPELNSIISQQEIKDLVVSLITNQNTKQIVNSLVERLLNNLSEFKGLNNVNQLIQKLLTVLDFESLKQPIKNLINDLLDPELNNNVIKSLLLSWMNRNNIGTSDLVRTNFINSLLAEIKYLLNELELIDPIINKIGEIIETAKTAQLPLVELSKIGSKISEVFAQKLDNNQLGFIKKILGRDFVQQNSDLIKQIILKVIDNLNQDNNLKPLIKKILVSIFDSETISKYVDKAEIENLINLVISSNYFDRILNQLVEILFNNPSWFNDLDNLENFINHLITNNEFKDLLINNVKPVVLELLSDLRLEKTLVKATKAIYTNNNLTFNNEYERALETVYSQLLSNVSKSSVVHNLINNLFDYFNSNNLTVSSLKSELPSKILEWLNLSNFDFVKQVFRLELTPDARDGFKSFILDLVNQLKANNKWNEIFESLNISIDWAQLGFEKADFVNLVNAIINSSEFNTILDSVLSLLLDNNELVKSSDSYTDLIKKILKNQQFLQSIKQPLKTTFNNLKQNNVVKTVLLKLVQKFVIANADYAWIFENTTNKEALLSDLFDLLISSDNEFNLFDIAFSALEEFADDGNYTELTDILAILSKKFVAKFSGESLEPTVVKLIKLLSANFINKHKADLKTMANNVYNKLATDSTFLTNLYQTLLPSELQSKIQSYAPQGDVVYLIQFLLKNQAFNNIFTDQLNSIFDSLDHLENVNNFNDLIQIVIKALNFDSIQQNLVTVLDSIIADSRSVNAIENLIVKLLQQNLGAYYNDLAPNFINNVITGLIPLLKELELYPQIIELTTNKLKEAKTNNSDLLAKLKELPEAILNLVKTKFEVSPQGFVDKILNSPIYSNNKKYIKFLINKLLKTQLNSPTVINLITQTIDGSNAEVFNTYLDKQALKSLLTAIIQDQNLLPILTSAIDYVIDNDSLRNFFNDPETAIFAILKGSNIVKNNNYQISSLLSNILNQSSLDNLLAKALNKALKDNELIEAEFSNQFYQELRKTALAIVNLDQNESLITKALNLLDKSIKASSNLQDLTSHFVNNLASLFNLADYKLIKTLLNSKIFTVENEKIQKLAKKAIEKYLTTDVITKLIQNNLPSNDIANAINLQPQDVTNAVVELATSTEARQIVDAIVANLITNASNYADANSYNDLVKLVASDQNLVNTISPSLSKLLKDAISKSNIVNFAKNAIKRFLTNPSYSKFFQGISNTDSLAENIVNLYNIFDKHFSVTDTLVSTVLNYFKTSGIELDINAIFNSLGDALKAKVGDGQQLETKVVALFKELIQSPLFTSNKSDILQIIKNVFETLSPEQLVNEILDKLPADFKDQLGQFVNLDDVKAFGAYLFGNSNFKAVFVETIKQALNRLNEFNNVNSYADIVKKLFEILNLNNLKTSAKALVNDLLTHQSTKNLIKSLINKTLSKYNVSTNEASIQNTINALADNLKSIVDSIGLVDPLIDTLFNGLIEASQKTNDQELIDRLKQISTEFSKVLADVVTNKPKDFIKKIINIDFIQQNKQGLIELLSQLYSGLRQSSDFDTVLNLIANFAPQTNDIYQYVSREHLVNLIKYVLKQQPTDAIVKTIISYFINNNQWVENIDNPIELINQFVLNSGILTNNKNDIKALVENILNSQELADVIVDLSSYYLQQNNLNINSVNRTKLTKDLLANLVPYLKATNLYDQLIDSVINSITETNSITNFVPKSVEKLNGLINFNDYSLVKKAFEHLHAFPDNKDTVLNLIASFVDSVKTNDTIINKLVEFSKLESTLSPYSITKQEITDTFKAILNDEASKNLIVKLFDLVLTNWQDFKQPNSLEELITLLFKKSAQENSWTAELKTLVSNLLKNDLFKTIASKVVHKVLVDNNLSQLLNGITQPQEFLKWLTVFADSLNENFNFVDFAIDILVNNIKTNGINFNVANLLTSVKDKFIELTKASDFQNKLLNVIRDNVNYIASSDQKQNVLTFIANISKYVLDQTNVGNLIYDGISGSALTYVNKFFKSKEKFSEFINSIASHDNIKKIIDPFFNYFLINPGRLNNANDIASLLRVYLNVNSNKNDLKNALKEILINALKSENGKEVALNVVDSLIEFLEISKTDKINKFIELFKNEFANVLDRVGIIDTLITNLLNTLSQSNDINQFISNIGSSILSGLNLSDYNMVKKLLVDPAVTGNKDIINNAFLDMVNAVLGQSNKIQNIINELNVSNILFGDKIDKNTVNQALITALRNDKLKELLSIVLTDLIDRGEVYNTKTFYLSALNEIFKSPKTDQIKTLIHGWVSDVLTQTNDNITRGLASILINSFKQIGINLDENQDLQLFTDIIKGLFKTIANSSELTEVINNIYANLKAINFESVANPSQAAKNAIVEGILSIISANKGKSISLSKLLNKRDFINKLINNIGGNNFIKFITRLFDGSDHVNLTGIYAQLDPLLNFKNKPQSSSGIKIDFDVNIFDLISEFKQFIASIYEPLFDAMIKNAHDLNRRYDFNNYKNNPEYKAIFRLSTIFLWILKEQSGVSSFLFWNGTTLEVENTFLDGTEIAFQRAIAKNKNAWNYFNRTQKKALGATGNNSYYNYEWITGNRSNSTSNSNYWQDQLLAYIYYRTSNPADRYVRGKSKTDALVLALHNGFMKR</sequence>
<dbReference type="Gene3D" id="3.40.50.1110">
    <property type="entry name" value="SGNH hydrolase"/>
    <property type="match status" value="1"/>
</dbReference>
<protein>
    <submittedName>
        <fullName evidence="4">SGNH/GDSL hydrolase family protein</fullName>
    </submittedName>
</protein>
<keyword evidence="5" id="KW-1185">Reference proteome</keyword>
<keyword evidence="4" id="KW-0378">Hydrolase</keyword>
<feature type="region of interest" description="Disordered" evidence="2">
    <location>
        <begin position="56"/>
        <end position="75"/>
    </location>
</feature>
<evidence type="ECO:0000256" key="3">
    <source>
        <dbReference type="SAM" id="SignalP"/>
    </source>
</evidence>
<proteinExistence type="predicted"/>
<keyword evidence="3" id="KW-0732">Signal</keyword>
<feature type="signal peptide" evidence="3">
    <location>
        <begin position="1"/>
        <end position="18"/>
    </location>
</feature>
<dbReference type="EMBL" id="CP041147">
    <property type="protein sequence ID" value="QDF64731.1"/>
    <property type="molecule type" value="Genomic_DNA"/>
</dbReference>
<dbReference type="Proteomes" id="UP000315201">
    <property type="component" value="Chromosome"/>
</dbReference>
<dbReference type="InterPro" id="IPR036514">
    <property type="entry name" value="SGNH_hydro_sf"/>
</dbReference>
<feature type="chain" id="PRO_5021492057" evidence="3">
    <location>
        <begin position="19"/>
        <end position="3460"/>
    </location>
</feature>
<name>A0A4Y6I5W6_9MOLU</name>
<organism evidence="4 5">
    <name type="scientific">Mycoplasma nasistruthionis</name>
    <dbReference type="NCBI Taxonomy" id="353852"/>
    <lineage>
        <taxon>Bacteria</taxon>
        <taxon>Bacillati</taxon>
        <taxon>Mycoplasmatota</taxon>
        <taxon>Mollicutes</taxon>
        <taxon>Mycoplasmataceae</taxon>
        <taxon>Mycoplasma</taxon>
    </lineage>
</organism>
<evidence type="ECO:0000313" key="4">
    <source>
        <dbReference type="EMBL" id="QDF64731.1"/>
    </source>
</evidence>
<dbReference type="RefSeq" id="WP_208664802.1">
    <property type="nucleotide sequence ID" value="NZ_CP041147.1"/>
</dbReference>
<dbReference type="PROSITE" id="PS51257">
    <property type="entry name" value="PROKAR_LIPOPROTEIN"/>
    <property type="match status" value="1"/>
</dbReference>
<feature type="compositionally biased region" description="Basic and acidic residues" evidence="2">
    <location>
        <begin position="57"/>
        <end position="75"/>
    </location>
</feature>
<dbReference type="InterPro" id="IPR001087">
    <property type="entry name" value="GDSL"/>
</dbReference>
<keyword evidence="1" id="KW-0175">Coiled coil</keyword>
<gene>
    <name evidence="4" type="ORF">FIV53_00085</name>
</gene>
<dbReference type="SUPFAM" id="SSF48371">
    <property type="entry name" value="ARM repeat"/>
    <property type="match status" value="1"/>
</dbReference>
<accession>A0A4Y6I5W6</accession>
<dbReference type="SUPFAM" id="SSF52266">
    <property type="entry name" value="SGNH hydrolase"/>
    <property type="match status" value="1"/>
</dbReference>
<dbReference type="InterPro" id="IPR016024">
    <property type="entry name" value="ARM-type_fold"/>
</dbReference>
<dbReference type="GO" id="GO:0016788">
    <property type="term" value="F:hydrolase activity, acting on ester bonds"/>
    <property type="evidence" value="ECO:0007669"/>
    <property type="project" value="InterPro"/>
</dbReference>
<reference evidence="4 5" key="1">
    <citation type="submission" date="2019-06" db="EMBL/GenBank/DDBJ databases">
        <title>Mycoplasma nasistruthionis sp. nov. str Ms03.</title>
        <authorList>
            <person name="Botes A."/>
        </authorList>
    </citation>
    <scope>NUCLEOTIDE SEQUENCE [LARGE SCALE GENOMIC DNA]</scope>
    <source>
        <strain evidence="4 5">Ms03</strain>
    </source>
</reference>
<evidence type="ECO:0000256" key="1">
    <source>
        <dbReference type="SAM" id="Coils"/>
    </source>
</evidence>
<evidence type="ECO:0000313" key="5">
    <source>
        <dbReference type="Proteomes" id="UP000315201"/>
    </source>
</evidence>
<dbReference type="Pfam" id="PF00657">
    <property type="entry name" value="Lipase_GDSL"/>
    <property type="match status" value="1"/>
</dbReference>
<evidence type="ECO:0000256" key="2">
    <source>
        <dbReference type="SAM" id="MobiDB-lite"/>
    </source>
</evidence>
<feature type="coiled-coil region" evidence="1">
    <location>
        <begin position="518"/>
        <end position="545"/>
    </location>
</feature>
<dbReference type="CDD" id="cd00229">
    <property type="entry name" value="SGNH_hydrolase"/>
    <property type="match status" value="1"/>
</dbReference>